<organism evidence="1 2">
    <name type="scientific">Paraphaeosphaeria sporulosa</name>
    <dbReference type="NCBI Taxonomy" id="1460663"/>
    <lineage>
        <taxon>Eukaryota</taxon>
        <taxon>Fungi</taxon>
        <taxon>Dikarya</taxon>
        <taxon>Ascomycota</taxon>
        <taxon>Pezizomycotina</taxon>
        <taxon>Dothideomycetes</taxon>
        <taxon>Pleosporomycetidae</taxon>
        <taxon>Pleosporales</taxon>
        <taxon>Massarineae</taxon>
        <taxon>Didymosphaeriaceae</taxon>
        <taxon>Paraphaeosphaeria</taxon>
    </lineage>
</organism>
<sequence length="167" mass="17963">METVKPSSSGCTIPSQYSFDASVCWSATSADFLRGDVSAAVHISTMTGSVCSGDDASSETQILQGRTAIICHLTQQQSFNTWTYWSLTSLLSTYTNLELDPDSSTKTVITTYTQTYEGVNVPSMREKCFPGPRDCGYKYKGAGCPDGHTPLSTAVYSSTSTLICCPL</sequence>
<gene>
    <name evidence="1" type="ORF">CC84DRAFT_1235785</name>
</gene>
<name>A0A177CQQ1_9PLEO</name>
<evidence type="ECO:0000313" key="2">
    <source>
        <dbReference type="Proteomes" id="UP000077069"/>
    </source>
</evidence>
<protein>
    <submittedName>
        <fullName evidence="1">Uncharacterized protein</fullName>
    </submittedName>
</protein>
<evidence type="ECO:0000313" key="1">
    <source>
        <dbReference type="EMBL" id="OAG09843.1"/>
    </source>
</evidence>
<reference evidence="1 2" key="1">
    <citation type="submission" date="2016-05" db="EMBL/GenBank/DDBJ databases">
        <title>Comparative analysis of secretome profiles of manganese(II)-oxidizing ascomycete fungi.</title>
        <authorList>
            <consortium name="DOE Joint Genome Institute"/>
            <person name="Zeiner C.A."/>
            <person name="Purvine S.O."/>
            <person name="Zink E.M."/>
            <person name="Wu S."/>
            <person name="Pasa-Tolic L."/>
            <person name="Chaput D.L."/>
            <person name="Haridas S."/>
            <person name="Grigoriev I.V."/>
            <person name="Santelli C.M."/>
            <person name="Hansel C.M."/>
        </authorList>
    </citation>
    <scope>NUCLEOTIDE SEQUENCE [LARGE SCALE GENOMIC DNA]</scope>
    <source>
        <strain evidence="1 2">AP3s5-JAC2a</strain>
    </source>
</reference>
<accession>A0A177CQQ1</accession>
<dbReference type="GeneID" id="28767347"/>
<dbReference type="EMBL" id="KV441549">
    <property type="protein sequence ID" value="OAG09843.1"/>
    <property type="molecule type" value="Genomic_DNA"/>
</dbReference>
<dbReference type="AlphaFoldDB" id="A0A177CQQ1"/>
<dbReference type="RefSeq" id="XP_018040208.1">
    <property type="nucleotide sequence ID" value="XM_018183861.1"/>
</dbReference>
<dbReference type="OrthoDB" id="10610930at2759"/>
<dbReference type="InParanoid" id="A0A177CQQ1"/>
<keyword evidence="2" id="KW-1185">Reference proteome</keyword>
<proteinExistence type="predicted"/>
<dbReference type="Proteomes" id="UP000077069">
    <property type="component" value="Unassembled WGS sequence"/>
</dbReference>